<keyword evidence="4" id="KW-0645">Protease</keyword>
<evidence type="ECO:0000256" key="9">
    <source>
        <dbReference type="ARBA" id="ARBA00069042"/>
    </source>
</evidence>
<dbReference type="AlphaFoldDB" id="A0AAV3ZUY2"/>
<dbReference type="Gene3D" id="3.40.50.1460">
    <property type="match status" value="1"/>
</dbReference>
<evidence type="ECO:0000256" key="6">
    <source>
        <dbReference type="ARBA" id="ARBA00022801"/>
    </source>
</evidence>
<dbReference type="PRINTS" id="PR00776">
    <property type="entry name" value="HEMOGLOBNASE"/>
</dbReference>
<dbReference type="EC" id="3.4.22.34" evidence="3"/>
<evidence type="ECO:0000256" key="1">
    <source>
        <dbReference type="ARBA" id="ARBA00000810"/>
    </source>
</evidence>
<keyword evidence="7" id="KW-0788">Thiol protease</keyword>
<evidence type="ECO:0000256" key="4">
    <source>
        <dbReference type="ARBA" id="ARBA00022670"/>
    </source>
</evidence>
<accession>A0AAV3ZUY2</accession>
<feature type="signal peptide" evidence="11">
    <location>
        <begin position="1"/>
        <end position="21"/>
    </location>
</feature>
<feature type="active site" evidence="10">
    <location>
        <position position="150"/>
    </location>
</feature>
<comment type="function">
    <text evidence="8">This protease is used by the parasite for degradation of the host globin.</text>
</comment>
<evidence type="ECO:0000256" key="10">
    <source>
        <dbReference type="PIRSR" id="PIRSR019663-1"/>
    </source>
</evidence>
<evidence type="ECO:0000256" key="5">
    <source>
        <dbReference type="ARBA" id="ARBA00022729"/>
    </source>
</evidence>
<evidence type="ECO:0000256" key="11">
    <source>
        <dbReference type="SAM" id="SignalP"/>
    </source>
</evidence>
<dbReference type="Gene3D" id="1.10.132.130">
    <property type="match status" value="1"/>
</dbReference>
<dbReference type="GO" id="GO:0005773">
    <property type="term" value="C:vacuole"/>
    <property type="evidence" value="ECO:0007669"/>
    <property type="project" value="GOC"/>
</dbReference>
<evidence type="ECO:0000256" key="8">
    <source>
        <dbReference type="ARBA" id="ARBA00055993"/>
    </source>
</evidence>
<dbReference type="FunFam" id="3.40.50.1460:FF:000006">
    <property type="entry name" value="Legumain"/>
    <property type="match status" value="1"/>
</dbReference>
<dbReference type="InterPro" id="IPR046427">
    <property type="entry name" value="Legumain_prodom_sf"/>
</dbReference>
<reference evidence="12 13" key="1">
    <citation type="journal article" date="2021" name="Elife">
        <title>Chloroplast acquisition without the gene transfer in kleptoplastic sea slugs, Plakobranchus ocellatus.</title>
        <authorList>
            <person name="Maeda T."/>
            <person name="Takahashi S."/>
            <person name="Yoshida T."/>
            <person name="Shimamura S."/>
            <person name="Takaki Y."/>
            <person name="Nagai Y."/>
            <person name="Toyoda A."/>
            <person name="Suzuki Y."/>
            <person name="Arimoto A."/>
            <person name="Ishii H."/>
            <person name="Satoh N."/>
            <person name="Nishiyama T."/>
            <person name="Hasebe M."/>
            <person name="Maruyama T."/>
            <person name="Minagawa J."/>
            <person name="Obokata J."/>
            <person name="Shigenobu S."/>
        </authorList>
    </citation>
    <scope>NUCLEOTIDE SEQUENCE [LARGE SCALE GENOMIC DNA]</scope>
</reference>
<keyword evidence="5 11" id="KW-0732">Signal</keyword>
<dbReference type="InterPro" id="IPR048501">
    <property type="entry name" value="Legum_prodom"/>
</dbReference>
<dbReference type="Proteomes" id="UP000735302">
    <property type="component" value="Unassembled WGS sequence"/>
</dbReference>
<keyword evidence="6" id="KW-0378">Hydrolase</keyword>
<dbReference type="InterPro" id="IPR001096">
    <property type="entry name" value="Peptidase_C13"/>
</dbReference>
<dbReference type="PIRSF" id="PIRSF019663">
    <property type="entry name" value="Legumain"/>
    <property type="match status" value="1"/>
</dbReference>
<dbReference type="EMBL" id="BLXT01002806">
    <property type="protein sequence ID" value="GFN97718.1"/>
    <property type="molecule type" value="Genomic_DNA"/>
</dbReference>
<comment type="caution">
    <text evidence="12">The sequence shown here is derived from an EMBL/GenBank/DDBJ whole genome shotgun (WGS) entry which is preliminary data.</text>
</comment>
<gene>
    <name evidence="12" type="ORF">PoB_002422400</name>
</gene>
<dbReference type="GO" id="GO:0051603">
    <property type="term" value="P:proteolysis involved in protein catabolic process"/>
    <property type="evidence" value="ECO:0007669"/>
    <property type="project" value="TreeGrafter"/>
</dbReference>
<keyword evidence="13" id="KW-1185">Reference proteome</keyword>
<name>A0AAV3ZUY2_9GAST</name>
<evidence type="ECO:0000256" key="2">
    <source>
        <dbReference type="ARBA" id="ARBA00009941"/>
    </source>
</evidence>
<evidence type="ECO:0000256" key="7">
    <source>
        <dbReference type="ARBA" id="ARBA00022807"/>
    </source>
</evidence>
<evidence type="ECO:0000313" key="12">
    <source>
        <dbReference type="EMBL" id="GFN97718.1"/>
    </source>
</evidence>
<comment type="similarity">
    <text evidence="2">Belongs to the peptidase C13 family.</text>
</comment>
<comment type="catalytic activity">
    <reaction evidence="1">
        <text>Hydrolysis of proteins and small molecule substrates at -Asn-|-Xaa- bonds.</text>
        <dbReference type="EC" id="3.4.22.34"/>
    </reaction>
</comment>
<dbReference type="PANTHER" id="PTHR12000">
    <property type="entry name" value="HEMOGLOBINASE FAMILY MEMBER"/>
    <property type="match status" value="1"/>
</dbReference>
<sequence length="443" mass="50285">MSFTLQLVFTALLAAASVCTADDDDGGQHWALLVAGSNTYSNYRHQADICHAYHIISKNGIPDERIIVMMYDDIAHSPDNPYPGNIINEPNGTNVYPGVLKDYTKEEVTPDIFIKVLTGDAEGVEATLGRPGKVIKSGPNDRIFVNFADHGGPGILAFPSDLLHVVDFHDAIRKMHKKKMYKQLVFYVEACESGSMFYNFTKPMSEMNVYATTAANRSESSFACYFDDDRGTFLGDYYSVNWMQDSDQENLKRETLEEQFKLVKKETLKSHVMEFGNMDISKLPVGDFQGTLDSSPLRFVPRRTAPNPGLDAVPSEDVPIEILYRKIAKAEGVEREQLKDKLHKLLQRKDATEDFFKKVSSTFFDKAWYEHFLYKPVEFTDYRCYRESLSLIMNLCPAMNLTQNDFALRKLRVLANICEENVAPETMWRAISKVISEADICIN</sequence>
<feature type="active site" description="Nucleophile" evidence="10">
    <location>
        <position position="191"/>
    </location>
</feature>
<organism evidence="12 13">
    <name type="scientific">Plakobranchus ocellatus</name>
    <dbReference type="NCBI Taxonomy" id="259542"/>
    <lineage>
        <taxon>Eukaryota</taxon>
        <taxon>Metazoa</taxon>
        <taxon>Spiralia</taxon>
        <taxon>Lophotrochozoa</taxon>
        <taxon>Mollusca</taxon>
        <taxon>Gastropoda</taxon>
        <taxon>Heterobranchia</taxon>
        <taxon>Euthyneura</taxon>
        <taxon>Panpulmonata</taxon>
        <taxon>Sacoglossa</taxon>
        <taxon>Placobranchoidea</taxon>
        <taxon>Plakobranchidae</taxon>
        <taxon>Plakobranchus</taxon>
    </lineage>
</organism>
<evidence type="ECO:0000256" key="3">
    <source>
        <dbReference type="ARBA" id="ARBA00012628"/>
    </source>
</evidence>
<protein>
    <recommendedName>
        <fullName evidence="9">Hemoglobinase</fullName>
        <ecNumber evidence="3">3.4.22.34</ecNumber>
    </recommendedName>
</protein>
<proteinExistence type="inferred from homology"/>
<feature type="chain" id="PRO_5043629580" description="Hemoglobinase" evidence="11">
    <location>
        <begin position="22"/>
        <end position="443"/>
    </location>
</feature>
<dbReference type="PANTHER" id="PTHR12000:SF42">
    <property type="entry name" value="LEGUMAIN"/>
    <property type="match status" value="1"/>
</dbReference>
<dbReference type="CDD" id="cd21115">
    <property type="entry name" value="legumain_C"/>
    <property type="match status" value="1"/>
</dbReference>
<dbReference type="GO" id="GO:0006624">
    <property type="term" value="P:vacuolar protein processing"/>
    <property type="evidence" value="ECO:0007669"/>
    <property type="project" value="TreeGrafter"/>
</dbReference>
<evidence type="ECO:0000313" key="13">
    <source>
        <dbReference type="Proteomes" id="UP000735302"/>
    </source>
</evidence>
<dbReference type="GO" id="GO:0004197">
    <property type="term" value="F:cysteine-type endopeptidase activity"/>
    <property type="evidence" value="ECO:0007669"/>
    <property type="project" value="UniProtKB-EC"/>
</dbReference>
<dbReference type="Pfam" id="PF01650">
    <property type="entry name" value="Peptidase_C13"/>
    <property type="match status" value="1"/>
</dbReference>